<protein>
    <recommendedName>
        <fullName evidence="2">OmpR/PhoB-type domain-containing protein</fullName>
    </recommendedName>
</protein>
<dbReference type="AlphaFoldDB" id="X1P849"/>
<gene>
    <name evidence="3" type="ORF">S06H3_38694</name>
</gene>
<dbReference type="Pfam" id="PF00486">
    <property type="entry name" value="Trans_reg_C"/>
    <property type="match status" value="1"/>
</dbReference>
<evidence type="ECO:0000313" key="3">
    <source>
        <dbReference type="EMBL" id="GAI38636.1"/>
    </source>
</evidence>
<dbReference type="InterPro" id="IPR036388">
    <property type="entry name" value="WH-like_DNA-bd_sf"/>
</dbReference>
<dbReference type="CDD" id="cd00383">
    <property type="entry name" value="trans_reg_C"/>
    <property type="match status" value="1"/>
</dbReference>
<reference evidence="3" key="1">
    <citation type="journal article" date="2014" name="Front. Microbiol.">
        <title>High frequency of phylogenetically diverse reductive dehalogenase-homologous genes in deep subseafloor sedimentary metagenomes.</title>
        <authorList>
            <person name="Kawai M."/>
            <person name="Futagami T."/>
            <person name="Toyoda A."/>
            <person name="Takaki Y."/>
            <person name="Nishi S."/>
            <person name="Hori S."/>
            <person name="Arai W."/>
            <person name="Tsubouchi T."/>
            <person name="Morono Y."/>
            <person name="Uchiyama I."/>
            <person name="Ito T."/>
            <person name="Fujiyama A."/>
            <person name="Inagaki F."/>
            <person name="Takami H."/>
        </authorList>
    </citation>
    <scope>NUCLEOTIDE SEQUENCE</scope>
    <source>
        <strain evidence="3">Expedition CK06-06</strain>
    </source>
</reference>
<comment type="caution">
    <text evidence="3">The sequence shown here is derived from an EMBL/GenBank/DDBJ whole genome shotgun (WGS) entry which is preliminary data.</text>
</comment>
<feature type="non-terminal residue" evidence="3">
    <location>
        <position position="1"/>
    </location>
</feature>
<dbReference type="GO" id="GO:0006355">
    <property type="term" value="P:regulation of DNA-templated transcription"/>
    <property type="evidence" value="ECO:0007669"/>
    <property type="project" value="InterPro"/>
</dbReference>
<accession>X1P849</accession>
<dbReference type="SUPFAM" id="SSF46894">
    <property type="entry name" value="C-terminal effector domain of the bipartite response regulators"/>
    <property type="match status" value="1"/>
</dbReference>
<dbReference type="GO" id="GO:0000160">
    <property type="term" value="P:phosphorelay signal transduction system"/>
    <property type="evidence" value="ECO:0007669"/>
    <property type="project" value="InterPro"/>
</dbReference>
<dbReference type="InterPro" id="IPR016032">
    <property type="entry name" value="Sig_transdc_resp-reg_C-effctor"/>
</dbReference>
<evidence type="ECO:0000259" key="2">
    <source>
        <dbReference type="PROSITE" id="PS51755"/>
    </source>
</evidence>
<evidence type="ECO:0000256" key="1">
    <source>
        <dbReference type="ARBA" id="ARBA00023125"/>
    </source>
</evidence>
<organism evidence="3">
    <name type="scientific">marine sediment metagenome</name>
    <dbReference type="NCBI Taxonomy" id="412755"/>
    <lineage>
        <taxon>unclassified sequences</taxon>
        <taxon>metagenomes</taxon>
        <taxon>ecological metagenomes</taxon>
    </lineage>
</organism>
<dbReference type="Gene3D" id="1.10.10.10">
    <property type="entry name" value="Winged helix-like DNA-binding domain superfamily/Winged helix DNA-binding domain"/>
    <property type="match status" value="1"/>
</dbReference>
<dbReference type="GO" id="GO:0003677">
    <property type="term" value="F:DNA binding"/>
    <property type="evidence" value="ECO:0007669"/>
    <property type="project" value="UniProtKB-KW"/>
</dbReference>
<dbReference type="EMBL" id="BARV01023601">
    <property type="protein sequence ID" value="GAI38636.1"/>
    <property type="molecule type" value="Genomic_DNA"/>
</dbReference>
<dbReference type="PROSITE" id="PS51755">
    <property type="entry name" value="OMPR_PHOB"/>
    <property type="match status" value="1"/>
</dbReference>
<keyword evidence="1" id="KW-0238">DNA-binding</keyword>
<sequence>VVSRTDIWNHLYDWLSTATSNVVDVYVGYLRRKIDRPGQPSLIRTIRGRGYSMGEETC</sequence>
<name>X1P849_9ZZZZ</name>
<feature type="domain" description="OmpR/PhoB-type" evidence="2">
    <location>
        <begin position="1"/>
        <end position="55"/>
    </location>
</feature>
<proteinExistence type="predicted"/>
<dbReference type="InterPro" id="IPR001867">
    <property type="entry name" value="OmpR/PhoB-type_DNA-bd"/>
</dbReference>